<name>A0A1H4A5U8_9RHOB</name>
<dbReference type="PANTHER" id="PTHR37826:SF3">
    <property type="entry name" value="J DOMAIN-CONTAINING PROTEIN"/>
    <property type="match status" value="1"/>
</dbReference>
<feature type="compositionally biased region" description="Low complexity" evidence="1">
    <location>
        <begin position="1"/>
        <end position="21"/>
    </location>
</feature>
<sequence>MAQRMGPWGRRPAPDAARAGGAIAGRAGGETDAAGAGGETDAAQAGPPPSHYPCGACGAMLGYQPGAEELLCAFCGATTRIAQADALASAAAVAERDLSAALRAGGATADLETTEVVRCEACGARVTFEAGVHAETCPFCASPIVGETSPDRHVKPQAVLPFAIDAKQAGAAVTRWLGGLWFAPSGLSRQARTGALSGVYTPYWTFDAQAEAAYSGERGDAYTVTVRGRDGKPQSVTRIRWRPARGRVSRAFDDVLTVGSTSLPREDAEALAPWDLSDLRPYDRDWLAGFRAEAYTVDLAQAWGHAREAMERTMAADARRAIGGDMQRLHRLDMRLEGETFKHLLLPVWIGAYRWRGAVYRVLVNGRTGAVRGSRPWSVWKIALAVLAALALAAAAALLALAADGRLPG</sequence>
<evidence type="ECO:0000313" key="4">
    <source>
        <dbReference type="Proteomes" id="UP000198703"/>
    </source>
</evidence>
<evidence type="ECO:0000313" key="3">
    <source>
        <dbReference type="EMBL" id="SEA31260.1"/>
    </source>
</evidence>
<dbReference type="AlphaFoldDB" id="A0A1H4A5U8"/>
<dbReference type="Proteomes" id="UP000198703">
    <property type="component" value="Unassembled WGS sequence"/>
</dbReference>
<dbReference type="STRING" id="89524.SAMN05444370_10480"/>
<feature type="region of interest" description="Disordered" evidence="1">
    <location>
        <begin position="1"/>
        <end position="47"/>
    </location>
</feature>
<keyword evidence="2" id="KW-0812">Transmembrane</keyword>
<gene>
    <name evidence="3" type="ORF">SAMN05444370_10480</name>
</gene>
<dbReference type="PANTHER" id="PTHR37826">
    <property type="entry name" value="FLOTILLIN BAND_7_5 DOMAIN PROTEIN"/>
    <property type="match status" value="1"/>
</dbReference>
<evidence type="ECO:0000256" key="2">
    <source>
        <dbReference type="SAM" id="Phobius"/>
    </source>
</evidence>
<keyword evidence="2" id="KW-1133">Transmembrane helix</keyword>
<keyword evidence="4" id="KW-1185">Reference proteome</keyword>
<organism evidence="3 4">
    <name type="scientific">Rubrimonas cliftonensis</name>
    <dbReference type="NCBI Taxonomy" id="89524"/>
    <lineage>
        <taxon>Bacteria</taxon>
        <taxon>Pseudomonadati</taxon>
        <taxon>Pseudomonadota</taxon>
        <taxon>Alphaproteobacteria</taxon>
        <taxon>Rhodobacterales</taxon>
        <taxon>Paracoccaceae</taxon>
        <taxon>Rubrimonas</taxon>
    </lineage>
</organism>
<feature type="transmembrane region" description="Helical" evidence="2">
    <location>
        <begin position="382"/>
        <end position="403"/>
    </location>
</feature>
<dbReference type="NCBIfam" id="TIGR01053">
    <property type="entry name" value="LSD1"/>
    <property type="match status" value="1"/>
</dbReference>
<dbReference type="RefSeq" id="WP_245730977.1">
    <property type="nucleotide sequence ID" value="NZ_FNQM01000004.1"/>
</dbReference>
<dbReference type="EMBL" id="FNQM01000004">
    <property type="protein sequence ID" value="SEA31260.1"/>
    <property type="molecule type" value="Genomic_DNA"/>
</dbReference>
<protein>
    <submittedName>
        <fullName evidence="3">Zinc finger domain-containing protein, LSD1 subclass</fullName>
    </submittedName>
</protein>
<accession>A0A1H4A5U8</accession>
<proteinExistence type="predicted"/>
<reference evidence="3 4" key="1">
    <citation type="submission" date="2016-10" db="EMBL/GenBank/DDBJ databases">
        <authorList>
            <person name="de Groot N.N."/>
        </authorList>
    </citation>
    <scope>NUCLEOTIDE SEQUENCE [LARGE SCALE GENOMIC DNA]</scope>
    <source>
        <strain evidence="3 4">DSM 15345</strain>
    </source>
</reference>
<evidence type="ECO:0000256" key="1">
    <source>
        <dbReference type="SAM" id="MobiDB-lite"/>
    </source>
</evidence>
<feature type="compositionally biased region" description="Low complexity" evidence="1">
    <location>
        <begin position="29"/>
        <end position="45"/>
    </location>
</feature>
<keyword evidence="2" id="KW-0472">Membrane</keyword>